<evidence type="ECO:0000256" key="2">
    <source>
        <dbReference type="ARBA" id="ARBA00012528"/>
    </source>
</evidence>
<dbReference type="PROSITE" id="PS50293">
    <property type="entry name" value="TPR_REGION"/>
    <property type="match status" value="2"/>
</dbReference>
<keyword evidence="6" id="KW-0812">Transmembrane</keyword>
<organism evidence="9 10">
    <name type="scientific">Thiolapillus brandeum</name>
    <dbReference type="NCBI Taxonomy" id="1076588"/>
    <lineage>
        <taxon>Bacteria</taxon>
        <taxon>Pseudomonadati</taxon>
        <taxon>Pseudomonadota</taxon>
        <taxon>Gammaproteobacteria</taxon>
        <taxon>Chromatiales</taxon>
        <taxon>Sedimenticolaceae</taxon>
        <taxon>Thiolapillus</taxon>
    </lineage>
</organism>
<dbReference type="AlphaFoldDB" id="A0A7U6GL45"/>
<keyword evidence="4" id="KW-0802">TPR repeat</keyword>
<dbReference type="EMBL" id="AP012273">
    <property type="protein sequence ID" value="BAO45646.1"/>
    <property type="molecule type" value="Genomic_DNA"/>
</dbReference>
<evidence type="ECO:0000256" key="7">
    <source>
        <dbReference type="SAM" id="SignalP"/>
    </source>
</evidence>
<gene>
    <name evidence="9" type="ORF">TBH_C2744</name>
</gene>
<dbReference type="PANTHER" id="PTHR45138">
    <property type="entry name" value="REGULATORY COMPONENTS OF SENSORY TRANSDUCTION SYSTEM"/>
    <property type="match status" value="1"/>
</dbReference>
<dbReference type="SUPFAM" id="SSF55073">
    <property type="entry name" value="Nucleotide cyclase"/>
    <property type="match status" value="1"/>
</dbReference>
<evidence type="ECO:0000256" key="5">
    <source>
        <dbReference type="SAM" id="Coils"/>
    </source>
</evidence>
<comment type="catalytic activity">
    <reaction evidence="3">
        <text>2 GTP = 3',3'-c-di-GMP + 2 diphosphate</text>
        <dbReference type="Rhea" id="RHEA:24898"/>
        <dbReference type="ChEBI" id="CHEBI:33019"/>
        <dbReference type="ChEBI" id="CHEBI:37565"/>
        <dbReference type="ChEBI" id="CHEBI:58805"/>
        <dbReference type="EC" id="2.7.7.65"/>
    </reaction>
</comment>
<dbReference type="InterPro" id="IPR029787">
    <property type="entry name" value="Nucleotide_cyclase"/>
</dbReference>
<evidence type="ECO:0000313" key="9">
    <source>
        <dbReference type="EMBL" id="BAO45646.1"/>
    </source>
</evidence>
<evidence type="ECO:0000256" key="3">
    <source>
        <dbReference type="ARBA" id="ARBA00034247"/>
    </source>
</evidence>
<dbReference type="Pfam" id="PF13432">
    <property type="entry name" value="TPR_16"/>
    <property type="match status" value="1"/>
</dbReference>
<feature type="signal peptide" evidence="7">
    <location>
        <begin position="1"/>
        <end position="23"/>
    </location>
</feature>
<dbReference type="GO" id="GO:0043709">
    <property type="term" value="P:cell adhesion involved in single-species biofilm formation"/>
    <property type="evidence" value="ECO:0007669"/>
    <property type="project" value="TreeGrafter"/>
</dbReference>
<dbReference type="GO" id="GO:0052621">
    <property type="term" value="F:diguanylate cyclase activity"/>
    <property type="evidence" value="ECO:0007669"/>
    <property type="project" value="UniProtKB-EC"/>
</dbReference>
<keyword evidence="10" id="KW-1185">Reference proteome</keyword>
<dbReference type="PANTHER" id="PTHR45138:SF9">
    <property type="entry name" value="DIGUANYLATE CYCLASE DGCM-RELATED"/>
    <property type="match status" value="1"/>
</dbReference>
<feature type="coiled-coil region" evidence="5">
    <location>
        <begin position="382"/>
        <end position="416"/>
    </location>
</feature>
<dbReference type="InterPro" id="IPR011990">
    <property type="entry name" value="TPR-like_helical_dom_sf"/>
</dbReference>
<feature type="repeat" description="TPR" evidence="4">
    <location>
        <begin position="258"/>
        <end position="291"/>
    </location>
</feature>
<dbReference type="Gene3D" id="3.30.70.270">
    <property type="match status" value="1"/>
</dbReference>
<comment type="cofactor">
    <cofactor evidence="1">
        <name>Mg(2+)</name>
        <dbReference type="ChEBI" id="CHEBI:18420"/>
    </cofactor>
</comment>
<feature type="repeat" description="TPR" evidence="4">
    <location>
        <begin position="224"/>
        <end position="257"/>
    </location>
</feature>
<evidence type="ECO:0000256" key="6">
    <source>
        <dbReference type="SAM" id="Phobius"/>
    </source>
</evidence>
<dbReference type="KEGG" id="tbn:TBH_C2744"/>
<dbReference type="RefSeq" id="WP_041069557.1">
    <property type="nucleotide sequence ID" value="NZ_AP012273.1"/>
</dbReference>
<dbReference type="Pfam" id="PF00990">
    <property type="entry name" value="GGDEF"/>
    <property type="match status" value="1"/>
</dbReference>
<dbReference type="GO" id="GO:1902201">
    <property type="term" value="P:negative regulation of bacterial-type flagellum-dependent cell motility"/>
    <property type="evidence" value="ECO:0007669"/>
    <property type="project" value="TreeGrafter"/>
</dbReference>
<feature type="transmembrane region" description="Helical" evidence="6">
    <location>
        <begin position="426"/>
        <end position="447"/>
    </location>
</feature>
<reference evidence="9 10" key="1">
    <citation type="journal article" date="2014" name="PLoS ONE">
        <title>Physiological and genomic features of a novel sulfur-oxidizing gammaproteobacterium belonging to a previously uncultivated symbiotic lineage isolated from a hydrothermal vent.</title>
        <authorList>
            <person name="Nunoura T."/>
            <person name="Takaki Y."/>
            <person name="Kazama H."/>
            <person name="Kakuta J."/>
            <person name="Shimamura S."/>
            <person name="Makita H."/>
            <person name="Hirai M."/>
            <person name="Miyazaki M."/>
            <person name="Takai K."/>
        </authorList>
    </citation>
    <scope>NUCLEOTIDE SEQUENCE [LARGE SCALE GENOMIC DNA]</scope>
    <source>
        <strain evidence="9 10">Hiromi1</strain>
    </source>
</reference>
<keyword evidence="7" id="KW-0732">Signal</keyword>
<dbReference type="SMART" id="SM00267">
    <property type="entry name" value="GGDEF"/>
    <property type="match status" value="1"/>
</dbReference>
<dbReference type="SMART" id="SM00028">
    <property type="entry name" value="TPR"/>
    <property type="match status" value="7"/>
</dbReference>
<dbReference type="OrthoDB" id="9813903at2"/>
<dbReference type="PROSITE" id="PS50005">
    <property type="entry name" value="TPR"/>
    <property type="match status" value="3"/>
</dbReference>
<dbReference type="SUPFAM" id="SSF81901">
    <property type="entry name" value="HCP-like"/>
    <property type="match status" value="1"/>
</dbReference>
<dbReference type="PROSITE" id="PS50887">
    <property type="entry name" value="GGDEF"/>
    <property type="match status" value="1"/>
</dbReference>
<feature type="repeat" description="TPR" evidence="4">
    <location>
        <begin position="108"/>
        <end position="141"/>
    </location>
</feature>
<dbReference type="InterPro" id="IPR043128">
    <property type="entry name" value="Rev_trsase/Diguanyl_cyclase"/>
</dbReference>
<evidence type="ECO:0000256" key="1">
    <source>
        <dbReference type="ARBA" id="ARBA00001946"/>
    </source>
</evidence>
<evidence type="ECO:0000256" key="4">
    <source>
        <dbReference type="PROSITE-ProRule" id="PRU00339"/>
    </source>
</evidence>
<dbReference type="InterPro" id="IPR019734">
    <property type="entry name" value="TPR_rpt"/>
</dbReference>
<keyword evidence="6" id="KW-0472">Membrane</keyword>
<dbReference type="EC" id="2.7.7.65" evidence="2"/>
<keyword evidence="5" id="KW-0175">Coiled coil</keyword>
<sequence length="685" mass="78125">MLTVGRFLLCLMLLMPAATPGLAGGQPSENPDKLELAQRYLDQGQALKALEISDNVLKTPGLTVAQQARAMAYYLQAMKELDRRNLEPSRKQQALVLADTAADQTQRMKIWWNLGVVTYNQGELAEAQHYFERALENRPPEDFQSQYKLLMSIGATQIQLGDYADATESMLKAEKIHESAGLPPDNALYQNLSGLFYYLKDWDKTIEYGQKALAITDKDSVEYTWILSDLGLDYRHKNDYKNAYRYLKATLDRAPDDAHNWLNLGYVLLEEARYAEALDTLNKALELYKKQGTPKDLGVVQQYLGRAWSGLGDSRKAMDHFHQALAKYDQQDNPPERLRLYEHLAVELEKNGRYAEALAIMKKHQALHDELFNADTQARIARIRSVAELEKKKRTLTALEQERKLDRQTIERLELQATHERTVRSFLLGGLLLTGFTLVLLIGVARLRKRLHQELARQHQDIATLNRKLQETSVRDPLTGLYNRRYLTEYIDTFAANQRNLPEDEKNPQALVILADLDRFKDINDTWGHSAGDLALKEFARVFSTCARKDDIPVRWGGEEFLLFCKDMDNHQGAALCTRIQQKLHALAIAVGDRDLHITCSFGIAPFPIHPALPLRWSWTIMLADAALYAAKAAGRDRWVAYALRDIPSWLDEDRLDIPRLLSSGHIEVTESDTRSGDEQQNLIQ</sequence>
<dbReference type="Gene3D" id="1.25.40.10">
    <property type="entry name" value="Tetratricopeptide repeat domain"/>
    <property type="match status" value="2"/>
</dbReference>
<feature type="chain" id="PRO_5031529146" description="diguanylate cyclase" evidence="7">
    <location>
        <begin position="24"/>
        <end position="685"/>
    </location>
</feature>
<dbReference type="NCBIfam" id="TIGR00254">
    <property type="entry name" value="GGDEF"/>
    <property type="match status" value="1"/>
</dbReference>
<dbReference type="GO" id="GO:0005886">
    <property type="term" value="C:plasma membrane"/>
    <property type="evidence" value="ECO:0007669"/>
    <property type="project" value="TreeGrafter"/>
</dbReference>
<proteinExistence type="predicted"/>
<dbReference type="Pfam" id="PF13424">
    <property type="entry name" value="TPR_12"/>
    <property type="match status" value="1"/>
</dbReference>
<dbReference type="InterPro" id="IPR050469">
    <property type="entry name" value="Diguanylate_Cyclase"/>
</dbReference>
<dbReference type="FunFam" id="3.30.70.270:FF:000001">
    <property type="entry name" value="Diguanylate cyclase domain protein"/>
    <property type="match status" value="1"/>
</dbReference>
<protein>
    <recommendedName>
        <fullName evidence="2">diguanylate cyclase</fullName>
        <ecNumber evidence="2">2.7.7.65</ecNumber>
    </recommendedName>
</protein>
<evidence type="ECO:0000313" key="10">
    <source>
        <dbReference type="Proteomes" id="UP000031631"/>
    </source>
</evidence>
<keyword evidence="6" id="KW-1133">Transmembrane helix</keyword>
<dbReference type="Proteomes" id="UP000031631">
    <property type="component" value="Chromosome"/>
</dbReference>
<feature type="domain" description="GGDEF" evidence="8">
    <location>
        <begin position="508"/>
        <end position="644"/>
    </location>
</feature>
<dbReference type="CDD" id="cd01949">
    <property type="entry name" value="GGDEF"/>
    <property type="match status" value="1"/>
</dbReference>
<accession>A0A7U6GL45</accession>
<dbReference type="SUPFAM" id="SSF48452">
    <property type="entry name" value="TPR-like"/>
    <property type="match status" value="1"/>
</dbReference>
<dbReference type="InterPro" id="IPR000160">
    <property type="entry name" value="GGDEF_dom"/>
</dbReference>
<evidence type="ECO:0000259" key="8">
    <source>
        <dbReference type="PROSITE" id="PS50887"/>
    </source>
</evidence>
<name>A0A7U6GL45_9GAMM</name>